<reference evidence="2 3" key="1">
    <citation type="journal article" date="2018" name="Mol. Plant">
        <title>The genome of Artemisia annua provides insight into the evolution of Asteraceae family and artemisinin biosynthesis.</title>
        <authorList>
            <person name="Shen Q."/>
            <person name="Zhang L."/>
            <person name="Liao Z."/>
            <person name="Wang S."/>
            <person name="Yan T."/>
            <person name="Shi P."/>
            <person name="Liu M."/>
            <person name="Fu X."/>
            <person name="Pan Q."/>
            <person name="Wang Y."/>
            <person name="Lv Z."/>
            <person name="Lu X."/>
            <person name="Zhang F."/>
            <person name="Jiang W."/>
            <person name="Ma Y."/>
            <person name="Chen M."/>
            <person name="Hao X."/>
            <person name="Li L."/>
            <person name="Tang Y."/>
            <person name="Lv G."/>
            <person name="Zhou Y."/>
            <person name="Sun X."/>
            <person name="Brodelius P.E."/>
            <person name="Rose J.K.C."/>
            <person name="Tang K."/>
        </authorList>
    </citation>
    <scope>NUCLEOTIDE SEQUENCE [LARGE SCALE GENOMIC DNA]</scope>
    <source>
        <strain evidence="3">cv. Huhao1</strain>
        <tissue evidence="2">Leaf</tissue>
    </source>
</reference>
<accession>A0A2U1KAT8</accession>
<dbReference type="AlphaFoldDB" id="A0A2U1KAT8"/>
<evidence type="ECO:0000256" key="1">
    <source>
        <dbReference type="SAM" id="MobiDB-lite"/>
    </source>
</evidence>
<dbReference type="Proteomes" id="UP000245207">
    <property type="component" value="Unassembled WGS sequence"/>
</dbReference>
<name>A0A2U1KAT8_ARTAN</name>
<organism evidence="2 3">
    <name type="scientific">Artemisia annua</name>
    <name type="common">Sweet wormwood</name>
    <dbReference type="NCBI Taxonomy" id="35608"/>
    <lineage>
        <taxon>Eukaryota</taxon>
        <taxon>Viridiplantae</taxon>
        <taxon>Streptophyta</taxon>
        <taxon>Embryophyta</taxon>
        <taxon>Tracheophyta</taxon>
        <taxon>Spermatophyta</taxon>
        <taxon>Magnoliopsida</taxon>
        <taxon>eudicotyledons</taxon>
        <taxon>Gunneridae</taxon>
        <taxon>Pentapetalae</taxon>
        <taxon>asterids</taxon>
        <taxon>campanulids</taxon>
        <taxon>Asterales</taxon>
        <taxon>Asteraceae</taxon>
        <taxon>Asteroideae</taxon>
        <taxon>Anthemideae</taxon>
        <taxon>Artemisiinae</taxon>
        <taxon>Artemisia</taxon>
    </lineage>
</organism>
<protein>
    <submittedName>
        <fullName evidence="2">Uncharacterized protein</fullName>
    </submittedName>
</protein>
<keyword evidence="3" id="KW-1185">Reference proteome</keyword>
<comment type="caution">
    <text evidence="2">The sequence shown here is derived from an EMBL/GenBank/DDBJ whole genome shotgun (WGS) entry which is preliminary data.</text>
</comment>
<evidence type="ECO:0000313" key="2">
    <source>
        <dbReference type="EMBL" id="PWA33867.1"/>
    </source>
</evidence>
<proteinExistence type="predicted"/>
<sequence>MDAPQQIVNEPLVPRPKNIKTGVKFDMHLHKSKLTQSELDTIITTYNIPLELHPVLPDPAVTMAEFLELPDWEGTSFSVGEELPAGHQRPNRTTPPRAAGEAIPLKDLEGTL</sequence>
<feature type="region of interest" description="Disordered" evidence="1">
    <location>
        <begin position="77"/>
        <end position="112"/>
    </location>
</feature>
<dbReference type="EMBL" id="PKPP01024955">
    <property type="protein sequence ID" value="PWA33867.1"/>
    <property type="molecule type" value="Genomic_DNA"/>
</dbReference>
<evidence type="ECO:0000313" key="3">
    <source>
        <dbReference type="Proteomes" id="UP000245207"/>
    </source>
</evidence>
<gene>
    <name evidence="2" type="ORF">CTI12_AA624540</name>
</gene>